<dbReference type="KEGG" id="mcub:MCBB_0073"/>
<dbReference type="PANTHER" id="PTHR36842:SF1">
    <property type="entry name" value="PROTEIN TOLB"/>
    <property type="match status" value="1"/>
</dbReference>
<dbReference type="InterPro" id="IPR011042">
    <property type="entry name" value="6-blade_b-propeller_TolB-like"/>
</dbReference>
<dbReference type="Proteomes" id="UP000094707">
    <property type="component" value="Chromosome I"/>
</dbReference>
<comment type="similarity">
    <text evidence="1">Belongs to the TolB family.</text>
</comment>
<dbReference type="PATRIC" id="fig|129848.4.peg.77"/>
<dbReference type="Gene3D" id="2.120.10.30">
    <property type="entry name" value="TolB, C-terminal domain"/>
    <property type="match status" value="1"/>
</dbReference>
<evidence type="ECO:0000313" key="4">
    <source>
        <dbReference type="Proteomes" id="UP000094707"/>
    </source>
</evidence>
<evidence type="ECO:0000313" key="3">
    <source>
        <dbReference type="EMBL" id="SCG84661.1"/>
    </source>
</evidence>
<dbReference type="InterPro" id="IPR011659">
    <property type="entry name" value="WD40"/>
</dbReference>
<evidence type="ECO:0000256" key="1">
    <source>
        <dbReference type="ARBA" id="ARBA00009820"/>
    </source>
</evidence>
<dbReference type="SUPFAM" id="SSF82171">
    <property type="entry name" value="DPP6 N-terminal domain-like"/>
    <property type="match status" value="1"/>
</dbReference>
<accession>A0A1D3KZ56</accession>
<sequence length="474" mass="50046">MTGSVSAANTTCVVSVSSWGNASNNYNAEPVISADGRYVVFSSEATNLVPEDGNGCDDIFVRDMLLGVTTLISHPNGGESNGNSYAPSISGDGRYVAFVSSATNLVSGDGNGCDDVFVFDRTSDSMKRISLAVNGTEANSYSDTPSVNGDGRFIAFVSDASNLVTDDGNGCSDIFLYDQTLNKLLRISTASNGTESDGMSYEPSISGDGRYVAFTSYADNLVSDDTNWRKDVFVFDRISGSLERVSVSSTGQEAVTDSDHPSISADGRYVVFTSGYIRPRVALAAARFSHSYVDSLVPGDVNGFTDVFVRDRLLNTTQIVTMSWNGTGTDADSFGPSVNADGTKIAFGSWADNVVVDDNNGLPDIFLTSISAPLNVTGNLQPVIVRSGDKVTVTANVNNPAVSVTALILQKTYNLTQSSNGAWTLQYTVPGVSSGVYSVILTVLDSYGNTGTVDLNFTVDNTANCEGQCNTCYT</sequence>
<dbReference type="STRING" id="118062.MCBB_0073"/>
<keyword evidence="4" id="KW-1185">Reference proteome</keyword>
<name>A0A1D3KZ56_9EURY</name>
<dbReference type="PANTHER" id="PTHR36842">
    <property type="entry name" value="PROTEIN TOLB HOMOLOG"/>
    <property type="match status" value="1"/>
</dbReference>
<proteinExistence type="inferred from homology"/>
<dbReference type="Pfam" id="PF19077">
    <property type="entry name" value="Big_13"/>
    <property type="match status" value="1"/>
</dbReference>
<organism evidence="3 4">
    <name type="scientific">Methanobacterium congolense</name>
    <dbReference type="NCBI Taxonomy" id="118062"/>
    <lineage>
        <taxon>Archaea</taxon>
        <taxon>Methanobacteriati</taxon>
        <taxon>Methanobacteriota</taxon>
        <taxon>Methanomada group</taxon>
        <taxon>Methanobacteria</taxon>
        <taxon>Methanobacteriales</taxon>
        <taxon>Methanobacteriaceae</taxon>
        <taxon>Methanobacterium</taxon>
    </lineage>
</organism>
<gene>
    <name evidence="3" type="ORF">MCBB_0073</name>
</gene>
<reference evidence="3 4" key="1">
    <citation type="submission" date="2016-08" db="EMBL/GenBank/DDBJ databases">
        <authorList>
            <person name="Seilhamer J.J."/>
        </authorList>
    </citation>
    <scope>NUCLEOTIDE SEQUENCE [LARGE SCALE GENOMIC DNA]</scope>
    <source>
        <strain evidence="3">Buetzberg</strain>
    </source>
</reference>
<protein>
    <submittedName>
        <fullName evidence="3">WD40 domain protein beta Propeller</fullName>
    </submittedName>
</protein>
<dbReference type="InterPro" id="IPR013783">
    <property type="entry name" value="Ig-like_fold"/>
</dbReference>
<dbReference type="AlphaFoldDB" id="A0A1D3KZ56"/>
<dbReference type="Pfam" id="PF07676">
    <property type="entry name" value="PD40"/>
    <property type="match status" value="4"/>
</dbReference>
<evidence type="ECO:0000259" key="2">
    <source>
        <dbReference type="Pfam" id="PF19077"/>
    </source>
</evidence>
<dbReference type="EMBL" id="LT607756">
    <property type="protein sequence ID" value="SCG84661.1"/>
    <property type="molecule type" value="Genomic_DNA"/>
</dbReference>
<feature type="domain" description="Bacterial Ig-like" evidence="2">
    <location>
        <begin position="396"/>
        <end position="461"/>
    </location>
</feature>
<dbReference type="Gene3D" id="2.120.10.60">
    <property type="entry name" value="Tricorn protease N-terminal domain"/>
    <property type="match status" value="1"/>
</dbReference>
<dbReference type="InterPro" id="IPR044016">
    <property type="entry name" value="Big_13"/>
</dbReference>
<dbReference type="Gene3D" id="2.60.40.10">
    <property type="entry name" value="Immunoglobulins"/>
    <property type="match status" value="1"/>
</dbReference>